<feature type="domain" description="Helicase C-terminal" evidence="5">
    <location>
        <begin position="926"/>
        <end position="1084"/>
    </location>
</feature>
<dbReference type="PANTHER" id="PTHR47957">
    <property type="entry name" value="ATP-DEPENDENT HELICASE HRQ1"/>
    <property type="match status" value="1"/>
</dbReference>
<protein>
    <submittedName>
        <fullName evidence="6">DEAD/DEAH box helicase</fullName>
    </submittedName>
</protein>
<name>A0ABW5CAZ5_9PROT</name>
<dbReference type="Pfam" id="PF00270">
    <property type="entry name" value="DEAD"/>
    <property type="match status" value="1"/>
</dbReference>
<evidence type="ECO:0000259" key="4">
    <source>
        <dbReference type="PROSITE" id="PS51192"/>
    </source>
</evidence>
<proteinExistence type="predicted"/>
<dbReference type="RefSeq" id="WP_377314979.1">
    <property type="nucleotide sequence ID" value="NZ_JBHUIY010000007.1"/>
</dbReference>
<dbReference type="EMBL" id="JBHUIY010000007">
    <property type="protein sequence ID" value="MFD2233198.1"/>
    <property type="molecule type" value="Genomic_DNA"/>
</dbReference>
<dbReference type="GO" id="GO:0004386">
    <property type="term" value="F:helicase activity"/>
    <property type="evidence" value="ECO:0007669"/>
    <property type="project" value="UniProtKB-KW"/>
</dbReference>
<keyword evidence="1" id="KW-0547">Nucleotide-binding</keyword>
<dbReference type="PANTHER" id="PTHR47957:SF3">
    <property type="entry name" value="ATP-DEPENDENT HELICASE HRQ1"/>
    <property type="match status" value="1"/>
</dbReference>
<organism evidence="6 7">
    <name type="scientific">Phaeospirillum tilakii</name>
    <dbReference type="NCBI Taxonomy" id="741673"/>
    <lineage>
        <taxon>Bacteria</taxon>
        <taxon>Pseudomonadati</taxon>
        <taxon>Pseudomonadota</taxon>
        <taxon>Alphaproteobacteria</taxon>
        <taxon>Rhodospirillales</taxon>
        <taxon>Rhodospirillaceae</taxon>
        <taxon>Phaeospirillum</taxon>
    </lineage>
</organism>
<evidence type="ECO:0000256" key="1">
    <source>
        <dbReference type="ARBA" id="ARBA00022741"/>
    </source>
</evidence>
<dbReference type="PROSITE" id="PS51194">
    <property type="entry name" value="HELICASE_CTER"/>
    <property type="match status" value="1"/>
</dbReference>
<dbReference type="Gene3D" id="3.40.50.300">
    <property type="entry name" value="P-loop containing nucleotide triphosphate hydrolases"/>
    <property type="match status" value="2"/>
</dbReference>
<keyword evidence="6" id="KW-0378">Hydrolase</keyword>
<accession>A0ABW5CAZ5</accession>
<keyword evidence="2" id="KW-0067">ATP-binding</keyword>
<dbReference type="Proteomes" id="UP001597296">
    <property type="component" value="Unassembled WGS sequence"/>
</dbReference>
<evidence type="ECO:0000256" key="2">
    <source>
        <dbReference type="ARBA" id="ARBA00022840"/>
    </source>
</evidence>
<dbReference type="SMART" id="SM00487">
    <property type="entry name" value="DEXDc"/>
    <property type="match status" value="1"/>
</dbReference>
<keyword evidence="7" id="KW-1185">Reference proteome</keyword>
<evidence type="ECO:0000313" key="7">
    <source>
        <dbReference type="Proteomes" id="UP001597296"/>
    </source>
</evidence>
<dbReference type="SUPFAM" id="SSF52540">
    <property type="entry name" value="P-loop containing nucleoside triphosphate hydrolases"/>
    <property type="match status" value="2"/>
</dbReference>
<feature type="domain" description="Helicase ATP-binding" evidence="4">
    <location>
        <begin position="94"/>
        <end position="287"/>
    </location>
</feature>
<dbReference type="InterPro" id="IPR027417">
    <property type="entry name" value="P-loop_NTPase"/>
</dbReference>
<sequence length="1724" mass="188861">MQIFNLDRTLVTDYEGFARSFTRIRAEDIRSRVSELYASGAFWPEPLITINPHFEQGAGIQDLVSDGTLHPATSEIFHIDGRPLTLHLHQAQAVARAAARQSFVVTTGTGSGKSLCFFIPIIDAAVRARAAGEPRRTRAIVVYPMNALANSQIKELEKFVAQSGLPTDLRPTFARFTGQEGEPAREDVRRLKPDILLTNFMMLELLMTRQNQLDNQVIANAEGLDFIVLDELHTYRGRQGADVAMLVRRVQNRLCPGRAPVCIGTSATMASEGGEVSMKAVAEVASRLFGVGIPPDAVIVESLKRATDPSISAGAQGEALVRAVDQALPETISDAALRVHPLAVWVEIEIGLKDGQKLERRPPTTLEEAAARLATQTGRPLDRCRDQLQAMLMLLSQPGDQRGGTGGRSFLAFKLHRFISGAGHVYATLKRPGARRVTLDGQRFDPLDPGARLYATFFCRACGQEYHPVTLVDESGRQMAVPRSIDDAPLSDPDEDEQAGYLMPDPEGEEPFSGAPDEYPEEWTEPAGSGLRLKSTRRKQAPRRLSVAPDGTIGPGGHDMLFLPGKFQFCPTCRDLPPARAREINKLAGLSAEGRSSATTLLTSSILRWMNGAASAIPADKRKILGFTDNRQDAALQAGHFNDFLFVSLLRAATLAAVRAAGPDGLADEDFGRRVKAVLGFTAARRERRPEWMLDPDARGVGLNTAESVLSKVLAHRIWVDQRRGWRFTNPNLEELGLVTVHYLSLDDLAEDEAAFARAPEELRLASPDLRRKVLKIVLDALRRGLAVTSESLEPSTMEAVANAARQVLRDPWSISAQEILRSAAALYIDPPKREEAGLQGESLILRGGPRGSLARSINRVEHWGRRLKSERYVEVIQSLLESLNSYEIIREVPTAFDTPGWRLAANAVRLVAGDGREDGRTPNPYFIHLYETLADTLSKGGVGLFGLEGREHTAQVDQERRIWRECRFRWGEDDQAAITDNRVQMRVAGESTTFLPALFCSPTMELGVDISALNAVYLRNVPPTPANYAQRAGRAGRSGQPALIVSYCAAQSPHDRYYFADPVQMVRGVVRPPSLELANRDLVESHLHSVWLAETRQELRADIPEVLDLALEGLPVRAALAEVMRAPEVTQRAVVAMRQHLASIEAELSPERAPWAVDRDAYIVSVAEAAFERFDRAFDRWRDLYLSARAQLIEANRRSEMHGLSARERKDAKMQQAQANEQITLLEQGKASGGSDFYTYRYLATEGFLPGYNFPRLPLYAYVPGVGSGGGKATYLQRARFLAIAEFGPGSLIYHEGRAYRVHKAKLPPGAQIADTGLLSTTVIYVCDQCGAAHDHEPERCQVCGARMAGIHPIRNVLRIDNVETLPSERITANDEERQRKGFEIQTVFSWPERDGTIDVSSSVAVDGDGQILRVDYAAGATISRINKGLRRRKEKSVLGFGIDPATGRWTDNPDDEAQLDADGKVAKQRIVPFVQDSKNAALIRILAGEQAPATMATLQHALARGLDLVFQLEEGETLSEPVPSRDRRKAILAFEATEGGAGVLGRLGVENNALAQVARAALALMHFSNIDAAIAAADPDLLVDDPDAACVKACYRCLLSYFNQPDHELIDRHDRDLLILLLRLARSSVTPVKPAPKDHHGDSWRAALARWGVVAPDSTPLQVGDGSLALVWRAALVAACVGQPPGGLSAAVEALGFTLVDLPEQPGETPPKPLLDLLGMTS</sequence>
<dbReference type="Pfam" id="PF00271">
    <property type="entry name" value="Helicase_C"/>
    <property type="match status" value="1"/>
</dbReference>
<feature type="region of interest" description="Disordered" evidence="3">
    <location>
        <begin position="484"/>
        <end position="551"/>
    </location>
</feature>
<dbReference type="InterPro" id="IPR014001">
    <property type="entry name" value="Helicase_ATP-bd"/>
</dbReference>
<dbReference type="SMART" id="SM00490">
    <property type="entry name" value="HELICc"/>
    <property type="match status" value="1"/>
</dbReference>
<evidence type="ECO:0000256" key="3">
    <source>
        <dbReference type="SAM" id="MobiDB-lite"/>
    </source>
</evidence>
<evidence type="ECO:0000259" key="5">
    <source>
        <dbReference type="PROSITE" id="PS51194"/>
    </source>
</evidence>
<comment type="caution">
    <text evidence="6">The sequence shown here is derived from an EMBL/GenBank/DDBJ whole genome shotgun (WGS) entry which is preliminary data.</text>
</comment>
<keyword evidence="6" id="KW-0347">Helicase</keyword>
<evidence type="ECO:0000313" key="6">
    <source>
        <dbReference type="EMBL" id="MFD2233198.1"/>
    </source>
</evidence>
<reference evidence="7" key="1">
    <citation type="journal article" date="2019" name="Int. J. Syst. Evol. Microbiol.">
        <title>The Global Catalogue of Microorganisms (GCM) 10K type strain sequencing project: providing services to taxonomists for standard genome sequencing and annotation.</title>
        <authorList>
            <consortium name="The Broad Institute Genomics Platform"/>
            <consortium name="The Broad Institute Genome Sequencing Center for Infectious Disease"/>
            <person name="Wu L."/>
            <person name="Ma J."/>
        </authorList>
    </citation>
    <scope>NUCLEOTIDE SEQUENCE [LARGE SCALE GENOMIC DNA]</scope>
    <source>
        <strain evidence="7">KCTC 15012</strain>
    </source>
</reference>
<gene>
    <name evidence="6" type="ORF">ACFSNB_05215</name>
</gene>
<dbReference type="InterPro" id="IPR011545">
    <property type="entry name" value="DEAD/DEAH_box_helicase_dom"/>
</dbReference>
<dbReference type="PROSITE" id="PS51192">
    <property type="entry name" value="HELICASE_ATP_BIND_1"/>
    <property type="match status" value="1"/>
</dbReference>
<dbReference type="InterPro" id="IPR001650">
    <property type="entry name" value="Helicase_C-like"/>
</dbReference>